<proteinExistence type="predicted"/>
<dbReference type="AlphaFoldDB" id="A0A7E4VCV0"/>
<reference evidence="1" key="1">
    <citation type="journal article" date="2013" name="Genetics">
        <title>The draft genome and transcriptome of Panagrellus redivivus are shaped by the harsh demands of a free-living lifestyle.</title>
        <authorList>
            <person name="Srinivasan J."/>
            <person name="Dillman A.R."/>
            <person name="Macchietto M.G."/>
            <person name="Heikkinen L."/>
            <person name="Lakso M."/>
            <person name="Fracchia K.M."/>
            <person name="Antoshechkin I."/>
            <person name="Mortazavi A."/>
            <person name="Wong G."/>
            <person name="Sternberg P.W."/>
        </authorList>
    </citation>
    <scope>NUCLEOTIDE SEQUENCE [LARGE SCALE GENOMIC DNA]</scope>
    <source>
        <strain evidence="1">MT8872</strain>
    </source>
</reference>
<dbReference type="Proteomes" id="UP000492821">
    <property type="component" value="Unassembled WGS sequence"/>
</dbReference>
<dbReference type="WBParaSite" id="Pan_g19309.t1">
    <property type="protein sequence ID" value="Pan_g19309.t1"/>
    <property type="gene ID" value="Pan_g19309"/>
</dbReference>
<keyword evidence="1" id="KW-1185">Reference proteome</keyword>
<reference evidence="2" key="2">
    <citation type="submission" date="2020-10" db="UniProtKB">
        <authorList>
            <consortium name="WormBaseParasite"/>
        </authorList>
    </citation>
    <scope>IDENTIFICATION</scope>
</reference>
<protein>
    <submittedName>
        <fullName evidence="2">Transposase</fullName>
    </submittedName>
</protein>
<accession>A0A7E4VCV0</accession>
<sequence>MQPHKKYLRIYLRIQGRFGRAALLIVYYFPCMGSKGSIRAPTILSRVQQTHNNRYLEWNEWVADRMGFEVALS</sequence>
<name>A0A7E4VCV0_PANRE</name>
<evidence type="ECO:0000313" key="2">
    <source>
        <dbReference type="WBParaSite" id="Pan_g19309.t1"/>
    </source>
</evidence>
<organism evidence="1 2">
    <name type="scientific">Panagrellus redivivus</name>
    <name type="common">Microworm</name>
    <dbReference type="NCBI Taxonomy" id="6233"/>
    <lineage>
        <taxon>Eukaryota</taxon>
        <taxon>Metazoa</taxon>
        <taxon>Ecdysozoa</taxon>
        <taxon>Nematoda</taxon>
        <taxon>Chromadorea</taxon>
        <taxon>Rhabditida</taxon>
        <taxon>Tylenchina</taxon>
        <taxon>Panagrolaimomorpha</taxon>
        <taxon>Panagrolaimoidea</taxon>
        <taxon>Panagrolaimidae</taxon>
        <taxon>Panagrellus</taxon>
    </lineage>
</organism>
<evidence type="ECO:0000313" key="1">
    <source>
        <dbReference type="Proteomes" id="UP000492821"/>
    </source>
</evidence>